<dbReference type="GO" id="GO:0006508">
    <property type="term" value="P:proteolysis"/>
    <property type="evidence" value="ECO:0007669"/>
    <property type="project" value="InterPro"/>
</dbReference>
<dbReference type="Pfam" id="PF01244">
    <property type="entry name" value="Peptidase_M19"/>
    <property type="match status" value="1"/>
</dbReference>
<dbReference type="EMBL" id="DVGB01000007">
    <property type="protein sequence ID" value="HIR00826.1"/>
    <property type="molecule type" value="Genomic_DNA"/>
</dbReference>
<dbReference type="Gene3D" id="3.20.20.140">
    <property type="entry name" value="Metal-dependent hydrolases"/>
    <property type="match status" value="1"/>
</dbReference>
<dbReference type="InterPro" id="IPR008257">
    <property type="entry name" value="Pept_M19"/>
</dbReference>
<reference evidence="1" key="1">
    <citation type="submission" date="2020-10" db="EMBL/GenBank/DDBJ databases">
        <authorList>
            <person name="Gilroy R."/>
        </authorList>
    </citation>
    <scope>NUCLEOTIDE SEQUENCE</scope>
    <source>
        <strain evidence="1">ChiGjej1B1-2707</strain>
    </source>
</reference>
<sequence length="308" mass="33428">MEAHADLVEQVHDAREIEKVLAAGKSAAILTVEGAAFLEDPAFRREGASSAESEGSTVQDEVVSVQSVPGARAKGGRFASSMPGESREEFAARVGKQLGLRDADQAPYDGGLRRIAQLAEVGVKMMTLTWNGSNAVGSGHDTREGLSRFGREVVREMEEHRIVVDVSHLNDRGFSDVVEIATRPIAASHSNARSVCGHRRNLTDAQARIIFEGGGLVGLNYCRDFLTERGGDPTPDDVLRQVDRLLELGGERGLALGSDYDGTDVPTWLEGCGRVGTLHALIERHFGRDLAERIFFENARDFFARNEG</sequence>
<dbReference type="AlphaFoldDB" id="A0A9D1D312"/>
<evidence type="ECO:0000313" key="2">
    <source>
        <dbReference type="Proteomes" id="UP000824261"/>
    </source>
</evidence>
<dbReference type="Proteomes" id="UP000824261">
    <property type="component" value="Unassembled WGS sequence"/>
</dbReference>
<comment type="caution">
    <text evidence="1">The sequence shown here is derived from an EMBL/GenBank/DDBJ whole genome shotgun (WGS) entry which is preliminary data.</text>
</comment>
<gene>
    <name evidence="1" type="ORF">IAA69_00895</name>
</gene>
<dbReference type="SUPFAM" id="SSF51556">
    <property type="entry name" value="Metallo-dependent hydrolases"/>
    <property type="match status" value="1"/>
</dbReference>
<protein>
    <submittedName>
        <fullName evidence="1">Dipeptidase</fullName>
    </submittedName>
</protein>
<dbReference type="InterPro" id="IPR032466">
    <property type="entry name" value="Metal_Hydrolase"/>
</dbReference>
<dbReference type="PANTHER" id="PTHR10443">
    <property type="entry name" value="MICROSOMAL DIPEPTIDASE"/>
    <property type="match status" value="1"/>
</dbReference>
<accession>A0A9D1D312</accession>
<proteinExistence type="predicted"/>
<dbReference type="GO" id="GO:0070573">
    <property type="term" value="F:metallodipeptidase activity"/>
    <property type="evidence" value="ECO:0007669"/>
    <property type="project" value="InterPro"/>
</dbReference>
<organism evidence="1 2">
    <name type="scientific">Candidatus Aveggerthella stercoripullorum</name>
    <dbReference type="NCBI Taxonomy" id="2840688"/>
    <lineage>
        <taxon>Bacteria</taxon>
        <taxon>Bacillati</taxon>
        <taxon>Actinomycetota</taxon>
        <taxon>Coriobacteriia</taxon>
        <taxon>Eggerthellales</taxon>
        <taxon>Eggerthellaceae</taxon>
        <taxon>Eggerthellaceae incertae sedis</taxon>
        <taxon>Candidatus Aveggerthella</taxon>
    </lineage>
</organism>
<reference evidence="1" key="2">
    <citation type="journal article" date="2021" name="PeerJ">
        <title>Extensive microbial diversity within the chicken gut microbiome revealed by metagenomics and culture.</title>
        <authorList>
            <person name="Gilroy R."/>
            <person name="Ravi A."/>
            <person name="Getino M."/>
            <person name="Pursley I."/>
            <person name="Horton D.L."/>
            <person name="Alikhan N.F."/>
            <person name="Baker D."/>
            <person name="Gharbi K."/>
            <person name="Hall N."/>
            <person name="Watson M."/>
            <person name="Adriaenssens E.M."/>
            <person name="Foster-Nyarko E."/>
            <person name="Jarju S."/>
            <person name="Secka A."/>
            <person name="Antonio M."/>
            <person name="Oren A."/>
            <person name="Chaudhuri R.R."/>
            <person name="La Ragione R."/>
            <person name="Hildebrand F."/>
            <person name="Pallen M.J."/>
        </authorList>
    </citation>
    <scope>NUCLEOTIDE SEQUENCE</scope>
    <source>
        <strain evidence="1">ChiGjej1B1-2707</strain>
    </source>
</reference>
<evidence type="ECO:0000313" key="1">
    <source>
        <dbReference type="EMBL" id="HIR00826.1"/>
    </source>
</evidence>
<dbReference type="PANTHER" id="PTHR10443:SF12">
    <property type="entry name" value="DIPEPTIDASE"/>
    <property type="match status" value="1"/>
</dbReference>
<name>A0A9D1D312_9ACTN</name>
<dbReference type="PROSITE" id="PS51365">
    <property type="entry name" value="RENAL_DIPEPTIDASE_2"/>
    <property type="match status" value="1"/>
</dbReference>